<name>A0A9W6C8D2_9FIRM</name>
<dbReference type="AlphaFoldDB" id="A0A9W6C8D2"/>
<organism evidence="1 2">
    <name type="scientific">Sellimonas catena</name>
    <dbReference type="NCBI Taxonomy" id="2994035"/>
    <lineage>
        <taxon>Bacteria</taxon>
        <taxon>Bacillati</taxon>
        <taxon>Bacillota</taxon>
        <taxon>Clostridia</taxon>
        <taxon>Lachnospirales</taxon>
        <taxon>Lachnospiraceae</taxon>
        <taxon>Sellimonas</taxon>
    </lineage>
</organism>
<dbReference type="EMBL" id="BSBO01000072">
    <property type="protein sequence ID" value="GLG06349.1"/>
    <property type="molecule type" value="Genomic_DNA"/>
</dbReference>
<comment type="caution">
    <text evidence="1">The sequence shown here is derived from an EMBL/GenBank/DDBJ whole genome shotgun (WGS) entry which is preliminary data.</text>
</comment>
<evidence type="ECO:0000313" key="2">
    <source>
        <dbReference type="Proteomes" id="UP001145145"/>
    </source>
</evidence>
<proteinExistence type="predicted"/>
<evidence type="ECO:0000313" key="1">
    <source>
        <dbReference type="EMBL" id="GLG06349.1"/>
    </source>
</evidence>
<gene>
    <name evidence="1" type="ORF">Selli1_35230</name>
</gene>
<reference evidence="1 2" key="1">
    <citation type="journal article" date="2023" name="Int. J. Syst. Evol. Microbiol.">
        <title>Sellimonas catena sp. nov., isolated from human faeces.</title>
        <authorList>
            <person name="Hisatomi A."/>
            <person name="Ohkuma M."/>
            <person name="Sakamoto M."/>
        </authorList>
    </citation>
    <scope>NUCLEOTIDE SEQUENCE [LARGE SCALE GENOMIC DNA]</scope>
    <source>
        <strain evidence="1 2">12EGH17</strain>
    </source>
</reference>
<dbReference type="Proteomes" id="UP001145145">
    <property type="component" value="Unassembled WGS sequence"/>
</dbReference>
<accession>A0A9W6C8D2</accession>
<keyword evidence="2" id="KW-1185">Reference proteome</keyword>
<sequence>MAKTKTSVRGVQNKKIVVVKGYTKKDGTRVSEHRRSTPK</sequence>
<protein>
    <submittedName>
        <fullName evidence="1">Uncharacterized protein</fullName>
    </submittedName>
</protein>